<dbReference type="Pfam" id="PF00027">
    <property type="entry name" value="cNMP_binding"/>
    <property type="match status" value="1"/>
</dbReference>
<name>A0A917YPK8_9RHOB</name>
<feature type="domain" description="HTH crp-type" evidence="5">
    <location>
        <begin position="186"/>
        <end position="262"/>
    </location>
</feature>
<dbReference type="InterPro" id="IPR018490">
    <property type="entry name" value="cNMP-bd_dom_sf"/>
</dbReference>
<dbReference type="InterPro" id="IPR014710">
    <property type="entry name" value="RmlC-like_jellyroll"/>
</dbReference>
<dbReference type="GO" id="GO:0005829">
    <property type="term" value="C:cytosol"/>
    <property type="evidence" value="ECO:0007669"/>
    <property type="project" value="TreeGrafter"/>
</dbReference>
<evidence type="ECO:0008006" key="8">
    <source>
        <dbReference type="Google" id="ProtNLM"/>
    </source>
</evidence>
<keyword evidence="7" id="KW-1185">Reference proteome</keyword>
<dbReference type="AlphaFoldDB" id="A0A917YPK8"/>
<evidence type="ECO:0000256" key="3">
    <source>
        <dbReference type="ARBA" id="ARBA00023163"/>
    </source>
</evidence>
<evidence type="ECO:0000259" key="4">
    <source>
        <dbReference type="PROSITE" id="PS50042"/>
    </source>
</evidence>
<evidence type="ECO:0000313" key="7">
    <source>
        <dbReference type="Proteomes" id="UP000598196"/>
    </source>
</evidence>
<organism evidence="6 7">
    <name type="scientific">Gemmobacter aquaticus</name>
    <dbReference type="NCBI Taxonomy" id="490185"/>
    <lineage>
        <taxon>Bacteria</taxon>
        <taxon>Pseudomonadati</taxon>
        <taxon>Pseudomonadota</taxon>
        <taxon>Alphaproteobacteria</taxon>
        <taxon>Rhodobacterales</taxon>
        <taxon>Paracoccaceae</taxon>
        <taxon>Gemmobacter</taxon>
    </lineage>
</organism>
<dbReference type="GO" id="GO:0003700">
    <property type="term" value="F:DNA-binding transcription factor activity"/>
    <property type="evidence" value="ECO:0007669"/>
    <property type="project" value="TreeGrafter"/>
</dbReference>
<dbReference type="Proteomes" id="UP000598196">
    <property type="component" value="Unassembled WGS sequence"/>
</dbReference>
<dbReference type="SMART" id="SM00100">
    <property type="entry name" value="cNMP"/>
    <property type="match status" value="1"/>
</dbReference>
<accession>A0A917YPK8</accession>
<evidence type="ECO:0000313" key="6">
    <source>
        <dbReference type="EMBL" id="GGO38934.1"/>
    </source>
</evidence>
<dbReference type="PANTHER" id="PTHR24567:SF26">
    <property type="entry name" value="REGULATORY PROTEIN YEIL"/>
    <property type="match status" value="1"/>
</dbReference>
<feature type="domain" description="Cyclic nucleotide-binding" evidence="4">
    <location>
        <begin position="55"/>
        <end position="172"/>
    </location>
</feature>
<dbReference type="PROSITE" id="PS50042">
    <property type="entry name" value="CNMP_BINDING_3"/>
    <property type="match status" value="1"/>
</dbReference>
<dbReference type="Pfam" id="PF13545">
    <property type="entry name" value="HTH_Crp_2"/>
    <property type="match status" value="1"/>
</dbReference>
<dbReference type="GO" id="GO:0003677">
    <property type="term" value="F:DNA binding"/>
    <property type="evidence" value="ECO:0007669"/>
    <property type="project" value="UniProtKB-KW"/>
</dbReference>
<dbReference type="SUPFAM" id="SSF51206">
    <property type="entry name" value="cAMP-binding domain-like"/>
    <property type="match status" value="1"/>
</dbReference>
<dbReference type="SMART" id="SM00419">
    <property type="entry name" value="HTH_CRP"/>
    <property type="match status" value="1"/>
</dbReference>
<reference evidence="6 7" key="1">
    <citation type="journal article" date="2014" name="Int. J. Syst. Evol. Microbiol.">
        <title>Complete genome sequence of Corynebacterium casei LMG S-19264T (=DSM 44701T), isolated from a smear-ripened cheese.</title>
        <authorList>
            <consortium name="US DOE Joint Genome Institute (JGI-PGF)"/>
            <person name="Walter F."/>
            <person name="Albersmeier A."/>
            <person name="Kalinowski J."/>
            <person name="Ruckert C."/>
        </authorList>
    </citation>
    <scope>NUCLEOTIDE SEQUENCE [LARGE SCALE GENOMIC DNA]</scope>
    <source>
        <strain evidence="6 7">CGMCC 1.7029</strain>
    </source>
</reference>
<keyword evidence="1" id="KW-0805">Transcription regulation</keyword>
<dbReference type="SUPFAM" id="SSF46785">
    <property type="entry name" value="Winged helix' DNA-binding domain"/>
    <property type="match status" value="1"/>
</dbReference>
<dbReference type="Gene3D" id="2.60.120.10">
    <property type="entry name" value="Jelly Rolls"/>
    <property type="match status" value="1"/>
</dbReference>
<keyword evidence="2" id="KW-0238">DNA-binding</keyword>
<evidence type="ECO:0000259" key="5">
    <source>
        <dbReference type="PROSITE" id="PS51063"/>
    </source>
</evidence>
<evidence type="ECO:0000256" key="1">
    <source>
        <dbReference type="ARBA" id="ARBA00023015"/>
    </source>
</evidence>
<dbReference type="InterPro" id="IPR012318">
    <property type="entry name" value="HTH_CRP"/>
</dbReference>
<dbReference type="PROSITE" id="PS51063">
    <property type="entry name" value="HTH_CRP_2"/>
    <property type="match status" value="1"/>
</dbReference>
<protein>
    <recommendedName>
        <fullName evidence="8">cAMP-binding domain of CRP or a regulatory subunit of cAMP-dependent protein kinases</fullName>
    </recommendedName>
</protein>
<dbReference type="PANTHER" id="PTHR24567">
    <property type="entry name" value="CRP FAMILY TRANSCRIPTIONAL REGULATORY PROTEIN"/>
    <property type="match status" value="1"/>
</dbReference>
<dbReference type="InterPro" id="IPR000595">
    <property type="entry name" value="cNMP-bd_dom"/>
</dbReference>
<gene>
    <name evidence="6" type="ORF">GCM10010991_37020</name>
</gene>
<evidence type="ECO:0000256" key="2">
    <source>
        <dbReference type="ARBA" id="ARBA00023125"/>
    </source>
</evidence>
<dbReference type="EMBL" id="BMLP01000015">
    <property type="protein sequence ID" value="GGO38934.1"/>
    <property type="molecule type" value="Genomic_DNA"/>
</dbReference>
<dbReference type="PRINTS" id="PR00034">
    <property type="entry name" value="HTHCRP"/>
</dbReference>
<proteinExistence type="predicted"/>
<dbReference type="InterPro" id="IPR050397">
    <property type="entry name" value="Env_Response_Regulators"/>
</dbReference>
<keyword evidence="3" id="KW-0804">Transcription</keyword>
<dbReference type="CDD" id="cd00038">
    <property type="entry name" value="CAP_ED"/>
    <property type="match status" value="1"/>
</dbReference>
<dbReference type="InterPro" id="IPR036390">
    <property type="entry name" value="WH_DNA-bd_sf"/>
</dbReference>
<comment type="caution">
    <text evidence="6">The sequence shown here is derived from an EMBL/GenBank/DDBJ whole genome shotgun (WGS) entry which is preliminary data.</text>
</comment>
<sequence>MILTRDAVLGPARKVRLQTAPKGPEEQMTSAYVPEGGPFSPAAPSALLGAFVDSLARELPETSLKRLAAICSLQVVPAGRVIWRAGDRPGPIGFVISGYLRLQCHGRDGHRQILSLLRAGDLVGELPGRVARHTLEASTETRLCRVTERGFATLMQEDADLRRLVHRQCIARRDQLRWLTWAVGALDAEERICALLLAALDYMPVSPLPDGTLMLTIDLPRTDIADLLGTSVETISRVTNRLAACGIIEIINARQFRIRDLDRLGQKGCQVGHPTSAAALPIALQDAARRIEATLVGERRAPERASLPRLRGTGAAITPVRLALN</sequence>